<feature type="compositionally biased region" description="Basic and acidic residues" evidence="1">
    <location>
        <begin position="56"/>
        <end position="67"/>
    </location>
</feature>
<feature type="compositionally biased region" description="Basic residues" evidence="1">
    <location>
        <begin position="95"/>
        <end position="104"/>
    </location>
</feature>
<dbReference type="AlphaFoldDB" id="A0A7R9XS79"/>
<name>A0A7R9XS79_9CHLO</name>
<proteinExistence type="predicted"/>
<organism evidence="2">
    <name type="scientific">Ostreococcus sp. 'lucimarinus'</name>
    <dbReference type="NCBI Taxonomy" id="242159"/>
    <lineage>
        <taxon>Eukaryota</taxon>
        <taxon>Viridiplantae</taxon>
        <taxon>Chlorophyta</taxon>
        <taxon>Mamiellophyceae</taxon>
        <taxon>Mamiellales</taxon>
        <taxon>Bathycoccaceae</taxon>
        <taxon>Ostreococcus</taxon>
    </lineage>
</organism>
<evidence type="ECO:0000256" key="1">
    <source>
        <dbReference type="SAM" id="MobiDB-lite"/>
    </source>
</evidence>
<sequence>MDGCPDTSTRSKRAIEKRAPRRPRRATATPRTPARAADALETTDAGTSIQPTHMLVKSDEERLRLEARAAAAAEPAASPPASPPKRDTWRDARGHTHARASGRGRKGDDAAAIRMRDEAPIYALDRDDPNCDD</sequence>
<gene>
    <name evidence="2" type="ORF">OLUC0939_LOCUS4217</name>
</gene>
<feature type="compositionally biased region" description="Basic and acidic residues" evidence="1">
    <location>
        <begin position="84"/>
        <end position="94"/>
    </location>
</feature>
<dbReference type="EMBL" id="HBDX01004903">
    <property type="protein sequence ID" value="CAD8223493.1"/>
    <property type="molecule type" value="Transcribed_RNA"/>
</dbReference>
<accession>A0A7R9XS79</accession>
<protein>
    <submittedName>
        <fullName evidence="2">Uncharacterized protein</fullName>
    </submittedName>
</protein>
<reference evidence="2" key="1">
    <citation type="submission" date="2021-01" db="EMBL/GenBank/DDBJ databases">
        <authorList>
            <person name="Corre E."/>
            <person name="Pelletier E."/>
            <person name="Niang G."/>
            <person name="Scheremetjew M."/>
            <person name="Finn R."/>
            <person name="Kale V."/>
            <person name="Holt S."/>
            <person name="Cochrane G."/>
            <person name="Meng A."/>
            <person name="Brown T."/>
            <person name="Cohen L."/>
        </authorList>
    </citation>
    <scope>NUCLEOTIDE SEQUENCE</scope>
    <source>
        <strain evidence="2">Clade-A-BCC118000</strain>
    </source>
</reference>
<feature type="compositionally biased region" description="Low complexity" evidence="1">
    <location>
        <begin position="26"/>
        <end position="37"/>
    </location>
</feature>
<feature type="region of interest" description="Disordered" evidence="1">
    <location>
        <begin position="1"/>
        <end position="133"/>
    </location>
</feature>
<evidence type="ECO:0000313" key="2">
    <source>
        <dbReference type="EMBL" id="CAD8223493.1"/>
    </source>
</evidence>
<feature type="compositionally biased region" description="Basic and acidic residues" evidence="1">
    <location>
        <begin position="105"/>
        <end position="133"/>
    </location>
</feature>